<dbReference type="InterPro" id="IPR052905">
    <property type="entry name" value="LD-transpeptidase_YkuD-like"/>
</dbReference>
<protein>
    <submittedName>
        <fullName evidence="10">Murein L,D-transpeptidase</fullName>
    </submittedName>
</protein>
<evidence type="ECO:0000256" key="1">
    <source>
        <dbReference type="ARBA" id="ARBA00004752"/>
    </source>
</evidence>
<keyword evidence="6 7" id="KW-0961">Cell wall biogenesis/degradation</keyword>
<reference evidence="11" key="1">
    <citation type="journal article" date="2019" name="Int. J. Syst. Evol. Microbiol.">
        <title>The Global Catalogue of Microorganisms (GCM) 10K type strain sequencing project: providing services to taxonomists for standard genome sequencing and annotation.</title>
        <authorList>
            <consortium name="The Broad Institute Genomics Platform"/>
            <consortium name="The Broad Institute Genome Sequencing Center for Infectious Disease"/>
            <person name="Wu L."/>
            <person name="Ma J."/>
        </authorList>
    </citation>
    <scope>NUCLEOTIDE SEQUENCE [LARGE SCALE GENOMIC DNA]</scope>
    <source>
        <strain evidence="11">KCTC 62784</strain>
    </source>
</reference>
<keyword evidence="8" id="KW-0732">Signal</keyword>
<comment type="pathway">
    <text evidence="1 7">Cell wall biogenesis; peptidoglycan biosynthesis.</text>
</comment>
<organism evidence="10 11">
    <name type="scientific">Vibrio zhugei</name>
    <dbReference type="NCBI Taxonomy" id="2479546"/>
    <lineage>
        <taxon>Bacteria</taxon>
        <taxon>Pseudomonadati</taxon>
        <taxon>Pseudomonadota</taxon>
        <taxon>Gammaproteobacteria</taxon>
        <taxon>Vibrionales</taxon>
        <taxon>Vibrionaceae</taxon>
        <taxon>Vibrio</taxon>
    </lineage>
</organism>
<dbReference type="SUPFAM" id="SSF47090">
    <property type="entry name" value="PGBD-like"/>
    <property type="match status" value="1"/>
</dbReference>
<keyword evidence="11" id="KW-1185">Reference proteome</keyword>
<dbReference type="InterPro" id="IPR045380">
    <property type="entry name" value="LD_TPept_scaffold_dom"/>
</dbReference>
<dbReference type="InterPro" id="IPR036366">
    <property type="entry name" value="PGBDSf"/>
</dbReference>
<feature type="active site" description="Proton donor/acceptor" evidence="7">
    <location>
        <position position="429"/>
    </location>
</feature>
<evidence type="ECO:0000256" key="4">
    <source>
        <dbReference type="ARBA" id="ARBA00022960"/>
    </source>
</evidence>
<feature type="signal peptide" evidence="8">
    <location>
        <begin position="1"/>
        <end position="22"/>
    </location>
</feature>
<dbReference type="Pfam" id="PF03734">
    <property type="entry name" value="YkuD"/>
    <property type="match status" value="1"/>
</dbReference>
<evidence type="ECO:0000256" key="8">
    <source>
        <dbReference type="SAM" id="SignalP"/>
    </source>
</evidence>
<evidence type="ECO:0000256" key="3">
    <source>
        <dbReference type="ARBA" id="ARBA00022679"/>
    </source>
</evidence>
<evidence type="ECO:0000313" key="11">
    <source>
        <dbReference type="Proteomes" id="UP001595384"/>
    </source>
</evidence>
<feature type="chain" id="PRO_5047499392" evidence="8">
    <location>
        <begin position="23"/>
        <end position="538"/>
    </location>
</feature>
<evidence type="ECO:0000256" key="2">
    <source>
        <dbReference type="ARBA" id="ARBA00005992"/>
    </source>
</evidence>
<dbReference type="Pfam" id="PF20142">
    <property type="entry name" value="Scaffold"/>
    <property type="match status" value="1"/>
</dbReference>
<keyword evidence="4 7" id="KW-0133">Cell shape</keyword>
<dbReference type="InterPro" id="IPR038063">
    <property type="entry name" value="Transpep_catalytic_dom"/>
</dbReference>
<keyword evidence="3" id="KW-0808">Transferase</keyword>
<dbReference type="Pfam" id="PF01471">
    <property type="entry name" value="PG_binding_1"/>
    <property type="match status" value="1"/>
</dbReference>
<proteinExistence type="inferred from homology"/>
<gene>
    <name evidence="10" type="ORF">ACFODT_03280</name>
</gene>
<dbReference type="CDD" id="cd16913">
    <property type="entry name" value="YkuD_like"/>
    <property type="match status" value="1"/>
</dbReference>
<dbReference type="Proteomes" id="UP001595384">
    <property type="component" value="Unassembled WGS sequence"/>
</dbReference>
<comment type="similarity">
    <text evidence="2">Belongs to the YkuD family.</text>
</comment>
<evidence type="ECO:0000313" key="10">
    <source>
        <dbReference type="EMBL" id="MFC3022851.1"/>
    </source>
</evidence>
<dbReference type="SUPFAM" id="SSF141523">
    <property type="entry name" value="L,D-transpeptidase catalytic domain-like"/>
    <property type="match status" value="1"/>
</dbReference>
<dbReference type="Gene3D" id="2.40.440.10">
    <property type="entry name" value="L,D-transpeptidase catalytic domain-like"/>
    <property type="match status" value="1"/>
</dbReference>
<evidence type="ECO:0000256" key="6">
    <source>
        <dbReference type="ARBA" id="ARBA00023316"/>
    </source>
</evidence>
<evidence type="ECO:0000256" key="5">
    <source>
        <dbReference type="ARBA" id="ARBA00022984"/>
    </source>
</evidence>
<feature type="domain" description="L,D-TPase catalytic" evidence="9">
    <location>
        <begin position="294"/>
        <end position="472"/>
    </location>
</feature>
<dbReference type="RefSeq" id="WP_164711839.1">
    <property type="nucleotide sequence ID" value="NZ_AP024911.1"/>
</dbReference>
<evidence type="ECO:0000256" key="7">
    <source>
        <dbReference type="PROSITE-ProRule" id="PRU01373"/>
    </source>
</evidence>
<dbReference type="Gene3D" id="1.10.101.10">
    <property type="entry name" value="PGBD-like superfamily/PGBD"/>
    <property type="match status" value="1"/>
</dbReference>
<comment type="caution">
    <text evidence="10">The sequence shown here is derived from an EMBL/GenBank/DDBJ whole genome shotgun (WGS) entry which is preliminary data.</text>
</comment>
<dbReference type="InterPro" id="IPR005490">
    <property type="entry name" value="LD_TPept_cat_dom"/>
</dbReference>
<dbReference type="PANTHER" id="PTHR41533">
    <property type="entry name" value="L,D-TRANSPEPTIDASE HI_1667-RELATED"/>
    <property type="match status" value="1"/>
</dbReference>
<keyword evidence="5 7" id="KW-0573">Peptidoglycan synthesis</keyword>
<sequence>MIKLIACCFFVATLCFSHTLYAQSLNAFVQRGWISPKEPITYFLEYPTRLEQIYTHNQFQRLWQNRQDRQALDMQLALIQEARVSPLFDRQRKYLRLYESRRDWQRYDVLATDTLLLYLQYAHYAPMRGQYWFFKRPLNAPLPPPSASVIADVQQAGADLTLTQLILSATPKRDAYWQLVSAYRFLSQHNEETIPVFHLEGRLNQELTPLQKRTLVGRLALVNIDVSDIDRHSSHVGQPLDTAIKTFQNMHGLKVSGQLDRATLRWLNMPIVQRRYLLAVNAERIRLWADTAASYVQVNIPAYHMQYWYQGHLAFESNVIVGRESRPTPIMNTRLQTVVFNPTWNVPYRIMMDDILPKMQRDPHYLDSHQLEVIHSWRNPTPVEPQSIDWQHVDASQTFPYRLRQKAGRHNSLGEYKFVTPNRRAIYLHDTPHKYLFARQQRALSSGCVRVEHAKQFAQVLMKQPGAKSSADTQPQDALAANRRVRLQHSIPVQLIYQTAWYAKGEVHYRADIYQHDRLPEPRTSAAAWQDVSARLSK</sequence>
<feature type="active site" description="Nucleophile" evidence="7">
    <location>
        <position position="448"/>
    </location>
</feature>
<evidence type="ECO:0000259" key="9">
    <source>
        <dbReference type="PROSITE" id="PS52029"/>
    </source>
</evidence>
<dbReference type="PROSITE" id="PS52029">
    <property type="entry name" value="LD_TPASE"/>
    <property type="match status" value="1"/>
</dbReference>
<dbReference type="PANTHER" id="PTHR41533:SF1">
    <property type="entry name" value="L,D-TRANSPEPTIDASE YCBB-RELATED"/>
    <property type="match status" value="1"/>
</dbReference>
<dbReference type="InterPro" id="IPR002477">
    <property type="entry name" value="Peptidoglycan-bd-like"/>
</dbReference>
<accession>A0ABV7C7R8</accession>
<dbReference type="InterPro" id="IPR036365">
    <property type="entry name" value="PGBD-like_sf"/>
</dbReference>
<dbReference type="EMBL" id="JBHRSE010000024">
    <property type="protein sequence ID" value="MFC3022851.1"/>
    <property type="molecule type" value="Genomic_DNA"/>
</dbReference>
<name>A0ABV7C7R8_9VIBR</name>